<feature type="domain" description="Major facilitator superfamily (MFS) profile" evidence="8">
    <location>
        <begin position="210"/>
        <end position="430"/>
    </location>
</feature>
<evidence type="ECO:0000256" key="5">
    <source>
        <dbReference type="ARBA" id="ARBA00022989"/>
    </source>
</evidence>
<dbReference type="GO" id="GO:0005886">
    <property type="term" value="C:plasma membrane"/>
    <property type="evidence" value="ECO:0007669"/>
    <property type="project" value="UniProtKB-SubCell"/>
</dbReference>
<keyword evidence="5 7" id="KW-1133">Transmembrane helix</keyword>
<feature type="transmembrane region" description="Helical" evidence="7">
    <location>
        <begin position="42"/>
        <end position="62"/>
    </location>
</feature>
<feature type="transmembrane region" description="Helical" evidence="7">
    <location>
        <begin position="308"/>
        <end position="328"/>
    </location>
</feature>
<evidence type="ECO:0000313" key="9">
    <source>
        <dbReference type="EMBL" id="TGD83315.1"/>
    </source>
</evidence>
<feature type="transmembrane region" description="Helical" evidence="7">
    <location>
        <begin position="161"/>
        <end position="179"/>
    </location>
</feature>
<dbReference type="Proteomes" id="UP000298284">
    <property type="component" value="Unassembled WGS sequence"/>
</dbReference>
<feature type="transmembrane region" description="Helical" evidence="7">
    <location>
        <begin position="7"/>
        <end position="30"/>
    </location>
</feature>
<evidence type="ECO:0000259" key="8">
    <source>
        <dbReference type="PROSITE" id="PS50850"/>
    </source>
</evidence>
<dbReference type="Gene3D" id="1.20.1250.20">
    <property type="entry name" value="MFS general substrate transporter like domains"/>
    <property type="match status" value="2"/>
</dbReference>
<dbReference type="PANTHER" id="PTHR23522">
    <property type="entry name" value="BLL5896 PROTEIN"/>
    <property type="match status" value="1"/>
</dbReference>
<dbReference type="Pfam" id="PF03825">
    <property type="entry name" value="Nuc_H_symport"/>
    <property type="match status" value="1"/>
</dbReference>
<feature type="transmembrane region" description="Helical" evidence="7">
    <location>
        <begin position="251"/>
        <end position="272"/>
    </location>
</feature>
<feature type="transmembrane region" description="Helical" evidence="7">
    <location>
        <begin position="385"/>
        <end position="406"/>
    </location>
</feature>
<feature type="transmembrane region" description="Helical" evidence="7">
    <location>
        <begin position="71"/>
        <end position="89"/>
    </location>
</feature>
<keyword evidence="6 7" id="KW-0472">Membrane</keyword>
<dbReference type="EMBL" id="SRKZ01000001">
    <property type="protein sequence ID" value="TGD83315.1"/>
    <property type="molecule type" value="Genomic_DNA"/>
</dbReference>
<name>A0A4Z0MVX3_9BACT</name>
<evidence type="ECO:0000256" key="7">
    <source>
        <dbReference type="SAM" id="Phobius"/>
    </source>
</evidence>
<proteinExistence type="predicted"/>
<dbReference type="PANTHER" id="PTHR23522:SF4">
    <property type="entry name" value="NUCLEOSIDE PERMEASE NUPG-RELATED"/>
    <property type="match status" value="1"/>
</dbReference>
<evidence type="ECO:0000313" key="10">
    <source>
        <dbReference type="Proteomes" id="UP000298284"/>
    </source>
</evidence>
<comment type="subcellular location">
    <subcellularLocation>
        <location evidence="1">Cell membrane</location>
        <topology evidence="1">Multi-pass membrane protein</topology>
    </subcellularLocation>
</comment>
<reference evidence="9 10" key="1">
    <citation type="submission" date="2019-04" db="EMBL/GenBank/DDBJ databases">
        <authorList>
            <person name="Feng G."/>
            <person name="Zhang J."/>
            <person name="Zhu H."/>
        </authorList>
    </citation>
    <scope>NUCLEOTIDE SEQUENCE [LARGE SCALE GENOMIC DNA]</scope>
    <source>
        <strain evidence="9 10">JCM 19491</strain>
    </source>
</reference>
<dbReference type="GO" id="GO:0015213">
    <property type="term" value="F:uridine transmembrane transporter activity"/>
    <property type="evidence" value="ECO:0007669"/>
    <property type="project" value="TreeGrafter"/>
</dbReference>
<feature type="transmembrane region" description="Helical" evidence="7">
    <location>
        <begin position="349"/>
        <end position="370"/>
    </location>
</feature>
<gene>
    <name evidence="9" type="ORF">EU557_05915</name>
</gene>
<comment type="caution">
    <text evidence="9">The sequence shown here is derived from an EMBL/GenBank/DDBJ whole genome shotgun (WGS) entry which is preliminary data.</text>
</comment>
<dbReference type="AlphaFoldDB" id="A0A4Z0MVX3"/>
<dbReference type="FunFam" id="1.20.1250.20:FF:000012">
    <property type="entry name" value="Nucleoside permease NupG"/>
    <property type="match status" value="1"/>
</dbReference>
<keyword evidence="3" id="KW-1003">Cell membrane</keyword>
<sequence length="430" mass="47853">MSTKLRLIILSFLQFFIWGSWLITIGAYWFQTKQWSGAQFGAIFSTMGIASIFMPSLMGIVADKWMNAEKLYGLLHILGGLVLLTIPFVADPGTFFWVILLNMIFYMPTLALSIAVSYSVLKREGYDVVKYYPPIRVWGTVGFIVAMWTVSLLGFEKSANQFYVAAAAAILLGLYSFTLPKCPPTAKDTPSRSLVDVLGLKSFALLRDTKMLTFFLFALLLGAALQLTNAYGDTFLHDFDKVPAYQDTFAVKYPAIIMSISQISETLFILAIPFFLRRFGIKQVMLFSMLAWVLRFGLLAYGTPDNPGIWLIVLSCIVYGMAFDFFNISGSLFVETQTASSIRASAQGLFMMMTNGFGAVLGSSVSGIVIEKYFTAADGITKDWHSIWLAFAAYALVIAVLFVVLFKHKHNPQQLEDTEPSEHLLSVEPA</sequence>
<organism evidence="9 10">
    <name type="scientific">Hymenobacter wooponensis</name>
    <dbReference type="NCBI Taxonomy" id="1525360"/>
    <lineage>
        <taxon>Bacteria</taxon>
        <taxon>Pseudomonadati</taxon>
        <taxon>Bacteroidota</taxon>
        <taxon>Cytophagia</taxon>
        <taxon>Cytophagales</taxon>
        <taxon>Hymenobacteraceae</taxon>
        <taxon>Hymenobacter</taxon>
    </lineage>
</organism>
<dbReference type="CDD" id="cd06177">
    <property type="entry name" value="MFS_NHS"/>
    <property type="match status" value="1"/>
</dbReference>
<evidence type="ECO:0000256" key="4">
    <source>
        <dbReference type="ARBA" id="ARBA00022692"/>
    </source>
</evidence>
<dbReference type="InterPro" id="IPR004740">
    <property type="entry name" value="Nuc_H_symport"/>
</dbReference>
<feature type="transmembrane region" description="Helical" evidence="7">
    <location>
        <begin position="95"/>
        <end position="116"/>
    </location>
</feature>
<dbReference type="PROSITE" id="PS50850">
    <property type="entry name" value="MFS"/>
    <property type="match status" value="1"/>
</dbReference>
<evidence type="ECO:0000256" key="2">
    <source>
        <dbReference type="ARBA" id="ARBA00022448"/>
    </source>
</evidence>
<dbReference type="GO" id="GO:0015212">
    <property type="term" value="F:cytidine transmembrane transporter activity"/>
    <property type="evidence" value="ECO:0007669"/>
    <property type="project" value="TreeGrafter"/>
</dbReference>
<keyword evidence="4 7" id="KW-0812">Transmembrane</keyword>
<keyword evidence="2" id="KW-0813">Transport</keyword>
<evidence type="ECO:0000256" key="6">
    <source>
        <dbReference type="ARBA" id="ARBA00023136"/>
    </source>
</evidence>
<dbReference type="NCBIfam" id="TIGR00889">
    <property type="entry name" value="2A0110"/>
    <property type="match status" value="1"/>
</dbReference>
<feature type="transmembrane region" description="Helical" evidence="7">
    <location>
        <begin position="284"/>
        <end position="302"/>
    </location>
</feature>
<keyword evidence="10" id="KW-1185">Reference proteome</keyword>
<evidence type="ECO:0000256" key="1">
    <source>
        <dbReference type="ARBA" id="ARBA00004651"/>
    </source>
</evidence>
<dbReference type="InterPro" id="IPR020846">
    <property type="entry name" value="MFS_dom"/>
</dbReference>
<dbReference type="InterPro" id="IPR036259">
    <property type="entry name" value="MFS_trans_sf"/>
</dbReference>
<dbReference type="SUPFAM" id="SSF103473">
    <property type="entry name" value="MFS general substrate transporter"/>
    <property type="match status" value="1"/>
</dbReference>
<feature type="transmembrane region" description="Helical" evidence="7">
    <location>
        <begin position="211"/>
        <end position="231"/>
    </location>
</feature>
<dbReference type="RefSeq" id="WP_135529459.1">
    <property type="nucleotide sequence ID" value="NZ_SRKZ01000001.1"/>
</dbReference>
<evidence type="ECO:0000256" key="3">
    <source>
        <dbReference type="ARBA" id="ARBA00022475"/>
    </source>
</evidence>
<protein>
    <submittedName>
        <fullName evidence="9">MFS transporter</fullName>
    </submittedName>
</protein>
<dbReference type="OrthoDB" id="9783013at2"/>
<accession>A0A4Z0MVX3</accession>
<feature type="transmembrane region" description="Helical" evidence="7">
    <location>
        <begin position="137"/>
        <end position="155"/>
    </location>
</feature>